<accession>A0A9R0U4C4</accession>
<gene>
    <name evidence="2" type="ORF">TRITD_5Av1G246080</name>
</gene>
<dbReference type="PANTHER" id="PTHR34361:SF11">
    <property type="entry name" value="DUF3741 DOMAIN-CONTAINING PROTEIN"/>
    <property type="match status" value="1"/>
</dbReference>
<feature type="region of interest" description="Disordered" evidence="1">
    <location>
        <begin position="916"/>
        <end position="939"/>
    </location>
</feature>
<feature type="compositionally biased region" description="Polar residues" evidence="1">
    <location>
        <begin position="200"/>
        <end position="232"/>
    </location>
</feature>
<organism evidence="2 3">
    <name type="scientific">Triticum turgidum subsp. durum</name>
    <name type="common">Durum wheat</name>
    <name type="synonym">Triticum durum</name>
    <dbReference type="NCBI Taxonomy" id="4567"/>
    <lineage>
        <taxon>Eukaryota</taxon>
        <taxon>Viridiplantae</taxon>
        <taxon>Streptophyta</taxon>
        <taxon>Embryophyta</taxon>
        <taxon>Tracheophyta</taxon>
        <taxon>Spermatophyta</taxon>
        <taxon>Magnoliopsida</taxon>
        <taxon>Liliopsida</taxon>
        <taxon>Poales</taxon>
        <taxon>Poaceae</taxon>
        <taxon>BOP clade</taxon>
        <taxon>Pooideae</taxon>
        <taxon>Triticodae</taxon>
        <taxon>Triticeae</taxon>
        <taxon>Triticinae</taxon>
        <taxon>Triticum</taxon>
    </lineage>
</organism>
<dbReference type="PANTHER" id="PTHR34361">
    <property type="entry name" value="OS08G0157800 PROTEIN"/>
    <property type="match status" value="1"/>
</dbReference>
<evidence type="ECO:0000313" key="3">
    <source>
        <dbReference type="Proteomes" id="UP000324705"/>
    </source>
</evidence>
<dbReference type="Gramene" id="TRITD5Av1G246080.1">
    <property type="protein sequence ID" value="TRITD5Av1G246080.1"/>
    <property type="gene ID" value="TRITD5Av1G246080"/>
</dbReference>
<name>A0A9R0U4C4_TRITD</name>
<evidence type="ECO:0000313" key="2">
    <source>
        <dbReference type="EMBL" id="VAI25168.1"/>
    </source>
</evidence>
<feature type="region of interest" description="Disordered" evidence="1">
    <location>
        <begin position="166"/>
        <end position="235"/>
    </location>
</feature>
<feature type="region of interest" description="Disordered" evidence="1">
    <location>
        <begin position="281"/>
        <end position="323"/>
    </location>
</feature>
<proteinExistence type="predicted"/>
<reference evidence="2 3" key="1">
    <citation type="submission" date="2017-09" db="EMBL/GenBank/DDBJ databases">
        <authorList>
            <consortium name="International Durum Wheat Genome Sequencing Consortium (IDWGSC)"/>
            <person name="Milanesi L."/>
        </authorList>
    </citation>
    <scope>NUCLEOTIDE SEQUENCE [LARGE SCALE GENOMIC DNA]</scope>
    <source>
        <strain evidence="3">cv. Svevo</strain>
    </source>
</reference>
<dbReference type="EMBL" id="LT934119">
    <property type="protein sequence ID" value="VAI25168.1"/>
    <property type="molecule type" value="Genomic_DNA"/>
</dbReference>
<dbReference type="AlphaFoldDB" id="A0A9R0U4C4"/>
<evidence type="ECO:0000256" key="1">
    <source>
        <dbReference type="SAM" id="MobiDB-lite"/>
    </source>
</evidence>
<sequence>MEEKYPGIYQRTSKALPSDFGSSVIHQPSGSPNMFACLDKKPCSTPQPVNQHSPYSAYDNYTAQLPSSSTYPLDYNLSMPPVSASPEVCATTKSLSPTTDGHILESALSSPYINPCRLNLDYFDSMQNEQKDLFGHQTAYKHYGDWSNSDNGTRIMGSYPLSRRGVGENYPLGESSETGRPVQPGTYPLNRHGVGENYLSGDTSESGRPVQPSSEVKSGFKSLQASRSNISPSEHAFSQPRDLFIEPLEVNNPVVDSPCWKGTPTVLQSSFGVKNDEAPFSANGSGDLHDLHQSKKLSDLPSGCKKSEGHSDAQPSIVGDFDGMARSSHPSYVSVDQGTRRENHVICKTGDNSENGVTPGQQGVVFLGKRTFEPIVLGRDFASHVVGMNEDSGKKVSSNVDAAPIANVRSLTKESLQGNTCVHKAVATLEGLYSEMPVKKGLEHLSHCSAGVEELVKISSDKVTRRSKTQEDLIKSIYNISVVLLSTCDGGYELEESEHALVQSTIHNLSSLSSKISKAALKNDDVNGNCCQTNTRCHGKNHQPEKFDGLDWENIGADFRAFILEDLTKLPEENVIGDTKDAQMLIYKNLWIEAEASMCKLKYELQLARMKLATKHCNQQTAAAPADSLGEAKASNLPKHKNSVCFEGIAGSSKQQNHVKERNIGNAALLPQGGDKVDADVFARLKVLKLRDESINCSRQVNAELQKGTSNYNRTDVVDDTVFDNAVDDRITSLVEDIIKERSEASSSEGGEADGATIAALNDFTSCNNNTSPLDEDTNIEQLESSESKIHGAFMAKLKDLMFCSDDVSSSNEGNAHQLQTASKNEFGQLEDVVMARLQVLKRREGNNSSAVNDGQEAFHSDDWAGHFETKHFGRGAHDELVQKTDLPDDAGSRAQSDEVDSKTASQYVSALLEESPIVSAPAEPASAQMHDEQLSNSPPEWEHVLKEDFFLPGNHLK</sequence>
<dbReference type="Proteomes" id="UP000324705">
    <property type="component" value="Chromosome 5A"/>
</dbReference>
<keyword evidence="3" id="KW-1185">Reference proteome</keyword>
<feature type="compositionally biased region" description="Basic and acidic residues" evidence="1">
    <location>
        <begin position="287"/>
        <end position="298"/>
    </location>
</feature>
<protein>
    <submittedName>
        <fullName evidence="2">Uncharacterized protein</fullName>
    </submittedName>
</protein>